<keyword evidence="5 10" id="KW-0067">ATP-binding</keyword>
<dbReference type="InterPro" id="IPR013221">
    <property type="entry name" value="Mur_ligase_cen"/>
</dbReference>
<name>A0A917FTP7_9GAMM</name>
<dbReference type="InterPro" id="IPR051046">
    <property type="entry name" value="MurCDEF_CellWall_CoF430Synth"/>
</dbReference>
<accession>A0A917FTP7</accession>
<evidence type="ECO:0000256" key="9">
    <source>
        <dbReference type="ARBA" id="ARBA00023316"/>
    </source>
</evidence>
<evidence type="ECO:0000259" key="14">
    <source>
        <dbReference type="Pfam" id="PF08245"/>
    </source>
</evidence>
<keyword evidence="8 10" id="KW-0131">Cell cycle</keyword>
<evidence type="ECO:0000313" key="16">
    <source>
        <dbReference type="Proteomes" id="UP000605253"/>
    </source>
</evidence>
<dbReference type="Gene3D" id="3.40.1390.10">
    <property type="entry name" value="MurE/MurF, N-terminal domain"/>
    <property type="match status" value="1"/>
</dbReference>
<evidence type="ECO:0000256" key="4">
    <source>
        <dbReference type="ARBA" id="ARBA00022741"/>
    </source>
</evidence>
<dbReference type="InterPro" id="IPR005863">
    <property type="entry name" value="UDP-N-AcMur_synth"/>
</dbReference>
<feature type="domain" description="Mur ligase N-terminal catalytic" evidence="12">
    <location>
        <begin position="24"/>
        <end position="91"/>
    </location>
</feature>
<evidence type="ECO:0000259" key="12">
    <source>
        <dbReference type="Pfam" id="PF01225"/>
    </source>
</evidence>
<keyword evidence="7 10" id="KW-0573">Peptidoglycan synthesis</keyword>
<dbReference type="AlphaFoldDB" id="A0A917FTP7"/>
<comment type="caution">
    <text evidence="15">The sequence shown here is derived from an EMBL/GenBank/DDBJ whole genome shotgun (WGS) entry which is preliminary data.</text>
</comment>
<keyword evidence="1 10" id="KW-0963">Cytoplasm</keyword>
<dbReference type="SUPFAM" id="SSF63418">
    <property type="entry name" value="MurE/MurF N-terminal domain"/>
    <property type="match status" value="1"/>
</dbReference>
<evidence type="ECO:0000256" key="6">
    <source>
        <dbReference type="ARBA" id="ARBA00022960"/>
    </source>
</evidence>
<dbReference type="InterPro" id="IPR036615">
    <property type="entry name" value="Mur_ligase_C_dom_sf"/>
</dbReference>
<evidence type="ECO:0000256" key="1">
    <source>
        <dbReference type="ARBA" id="ARBA00022490"/>
    </source>
</evidence>
<dbReference type="RefSeq" id="WP_188365815.1">
    <property type="nucleotide sequence ID" value="NZ_BAABJF010000009.1"/>
</dbReference>
<protein>
    <recommendedName>
        <fullName evidence="10 11">UDP-N-acetylmuramoyl-tripeptide--D-alanyl-D-alanine ligase</fullName>
        <ecNumber evidence="10 11">6.3.2.10</ecNumber>
    </recommendedName>
    <alternativeName>
        <fullName evidence="10">D-alanyl-D-alanine-adding enzyme</fullName>
    </alternativeName>
</protein>
<dbReference type="EMBL" id="BMEO01000012">
    <property type="protein sequence ID" value="GGG00457.1"/>
    <property type="molecule type" value="Genomic_DNA"/>
</dbReference>
<dbReference type="InterPro" id="IPR000713">
    <property type="entry name" value="Mur_ligase_N"/>
</dbReference>
<reference evidence="15" key="1">
    <citation type="journal article" date="2014" name="Int. J. Syst. Evol. Microbiol.">
        <title>Complete genome sequence of Corynebacterium casei LMG S-19264T (=DSM 44701T), isolated from a smear-ripened cheese.</title>
        <authorList>
            <consortium name="US DOE Joint Genome Institute (JGI-PGF)"/>
            <person name="Walter F."/>
            <person name="Albersmeier A."/>
            <person name="Kalinowski J."/>
            <person name="Ruckert C."/>
        </authorList>
    </citation>
    <scope>NUCLEOTIDE SEQUENCE</scope>
    <source>
        <strain evidence="15">CGMCC 1.12181</strain>
    </source>
</reference>
<feature type="domain" description="Mur ligase C-terminal" evidence="13">
    <location>
        <begin position="310"/>
        <end position="430"/>
    </location>
</feature>
<feature type="binding site" evidence="10">
    <location>
        <begin position="107"/>
        <end position="113"/>
    </location>
    <ligand>
        <name>ATP</name>
        <dbReference type="ChEBI" id="CHEBI:30616"/>
    </ligand>
</feature>
<evidence type="ECO:0000256" key="3">
    <source>
        <dbReference type="ARBA" id="ARBA00022618"/>
    </source>
</evidence>
<keyword evidence="4 10" id="KW-0547">Nucleotide-binding</keyword>
<dbReference type="NCBIfam" id="TIGR01143">
    <property type="entry name" value="murF"/>
    <property type="match status" value="1"/>
</dbReference>
<dbReference type="PANTHER" id="PTHR43024:SF1">
    <property type="entry name" value="UDP-N-ACETYLMURAMOYL-TRIPEPTIDE--D-ALANYL-D-ALANINE LIGASE"/>
    <property type="match status" value="1"/>
</dbReference>
<evidence type="ECO:0000256" key="2">
    <source>
        <dbReference type="ARBA" id="ARBA00022598"/>
    </source>
</evidence>
<dbReference type="PANTHER" id="PTHR43024">
    <property type="entry name" value="UDP-N-ACETYLMURAMOYL-TRIPEPTIDE--D-ALANYL-D-ALANINE LIGASE"/>
    <property type="match status" value="1"/>
</dbReference>
<dbReference type="GO" id="GO:0009252">
    <property type="term" value="P:peptidoglycan biosynthetic process"/>
    <property type="evidence" value="ECO:0007669"/>
    <property type="project" value="UniProtKB-UniRule"/>
</dbReference>
<keyword evidence="16" id="KW-1185">Reference proteome</keyword>
<evidence type="ECO:0000259" key="13">
    <source>
        <dbReference type="Pfam" id="PF02875"/>
    </source>
</evidence>
<dbReference type="Gene3D" id="3.90.190.20">
    <property type="entry name" value="Mur ligase, C-terminal domain"/>
    <property type="match status" value="1"/>
</dbReference>
<evidence type="ECO:0000256" key="7">
    <source>
        <dbReference type="ARBA" id="ARBA00022984"/>
    </source>
</evidence>
<dbReference type="Pfam" id="PF01225">
    <property type="entry name" value="Mur_ligase"/>
    <property type="match status" value="1"/>
</dbReference>
<keyword evidence="9 10" id="KW-0961">Cell wall biogenesis/degradation</keyword>
<dbReference type="GO" id="GO:0051301">
    <property type="term" value="P:cell division"/>
    <property type="evidence" value="ECO:0007669"/>
    <property type="project" value="UniProtKB-KW"/>
</dbReference>
<dbReference type="InterPro" id="IPR036565">
    <property type="entry name" value="Mur-like_cat_sf"/>
</dbReference>
<dbReference type="HAMAP" id="MF_02019">
    <property type="entry name" value="MurF"/>
    <property type="match status" value="1"/>
</dbReference>
<dbReference type="SUPFAM" id="SSF53623">
    <property type="entry name" value="MurD-like peptide ligases, catalytic domain"/>
    <property type="match status" value="1"/>
</dbReference>
<evidence type="ECO:0000256" key="11">
    <source>
        <dbReference type="RuleBase" id="RU004136"/>
    </source>
</evidence>
<feature type="domain" description="Mur ligase central" evidence="14">
    <location>
        <begin position="105"/>
        <end position="288"/>
    </location>
</feature>
<dbReference type="GO" id="GO:0047480">
    <property type="term" value="F:UDP-N-acetylmuramoyl-tripeptide-D-alanyl-D-alanine ligase activity"/>
    <property type="evidence" value="ECO:0007669"/>
    <property type="project" value="UniProtKB-UniRule"/>
</dbReference>
<dbReference type="Proteomes" id="UP000605253">
    <property type="component" value="Unassembled WGS sequence"/>
</dbReference>
<keyword evidence="2 10" id="KW-0436">Ligase</keyword>
<gene>
    <name evidence="10 15" type="primary">murF</name>
    <name evidence="15" type="ORF">GCM10011365_22110</name>
</gene>
<evidence type="ECO:0000256" key="5">
    <source>
        <dbReference type="ARBA" id="ARBA00022840"/>
    </source>
</evidence>
<dbReference type="InterPro" id="IPR035911">
    <property type="entry name" value="MurE/MurF_N"/>
</dbReference>
<dbReference type="Gene3D" id="3.40.1190.10">
    <property type="entry name" value="Mur-like, catalytic domain"/>
    <property type="match status" value="1"/>
</dbReference>
<dbReference type="GO" id="GO:0005737">
    <property type="term" value="C:cytoplasm"/>
    <property type="evidence" value="ECO:0007669"/>
    <property type="project" value="UniProtKB-SubCell"/>
</dbReference>
<comment type="similarity">
    <text evidence="10">Belongs to the MurCDEF family. MurF subfamily.</text>
</comment>
<comment type="subcellular location">
    <subcellularLocation>
        <location evidence="10 11">Cytoplasm</location>
    </subcellularLocation>
</comment>
<dbReference type="SUPFAM" id="SSF53244">
    <property type="entry name" value="MurD-like peptide ligases, peptide-binding domain"/>
    <property type="match status" value="1"/>
</dbReference>
<organism evidence="15 16">
    <name type="scientific">Marinicella pacifica</name>
    <dbReference type="NCBI Taxonomy" id="1171543"/>
    <lineage>
        <taxon>Bacteria</taxon>
        <taxon>Pseudomonadati</taxon>
        <taxon>Pseudomonadota</taxon>
        <taxon>Gammaproteobacteria</taxon>
        <taxon>Lysobacterales</taxon>
        <taxon>Marinicellaceae</taxon>
        <taxon>Marinicella</taxon>
    </lineage>
</organism>
<evidence type="ECO:0000256" key="8">
    <source>
        <dbReference type="ARBA" id="ARBA00023306"/>
    </source>
</evidence>
<dbReference type="Pfam" id="PF08245">
    <property type="entry name" value="Mur_ligase_M"/>
    <property type="match status" value="1"/>
</dbReference>
<dbReference type="Pfam" id="PF02875">
    <property type="entry name" value="Mur_ligase_C"/>
    <property type="match status" value="1"/>
</dbReference>
<dbReference type="EC" id="6.3.2.10" evidence="10 11"/>
<comment type="function">
    <text evidence="10 11">Involved in cell wall formation. Catalyzes the final step in the synthesis of UDP-N-acetylmuramoyl-pentapeptide, the precursor of murein.</text>
</comment>
<reference evidence="15" key="2">
    <citation type="submission" date="2020-09" db="EMBL/GenBank/DDBJ databases">
        <authorList>
            <person name="Sun Q."/>
            <person name="Zhou Y."/>
        </authorList>
    </citation>
    <scope>NUCLEOTIDE SEQUENCE</scope>
    <source>
        <strain evidence="15">CGMCC 1.12181</strain>
    </source>
</reference>
<keyword evidence="3 10" id="KW-0132">Cell division</keyword>
<evidence type="ECO:0000256" key="10">
    <source>
        <dbReference type="HAMAP-Rule" id="MF_02019"/>
    </source>
</evidence>
<keyword evidence="6 10" id="KW-0133">Cell shape</keyword>
<sequence length="447" mass="47430">MIKMQLHQIATLLSARLVGKDVRIQGISTDSRQVQTGQLFIALSGANFDGADFCQQAVSRGAIAVLVARPVDVQVPQIICSDTQKALAALASAWLQQNQATVIAITGSNGKTTVKNMLYSVLKRQGSVQATQGNFNNEIGLPLTVLALKPDTKYLILEMGAGQPGDIAYLCEIAPPDMALVNNISAAHVGRFGSLEAIAETKGEIYRHLKAAGVAVINDDDHFNDFWQIPAAASSVRYGSQPGADYQLIKDDNGQSAVQLAVGASIPLRLPVAGDHNLMNATAVVAMADQLGVPVDLIEQGLAHFKPEAGRLQKHTFKQGGILIDDSYNANPASMQAALTVLSNLPKPKIFICGDMLELGDKAESAHRQLGQQAKFHGIDQLYALGDWASNVCAGFGGAQCQAYQDSDQLIADVKACLTGQESVLIKASRGLRLERVVDALLGVLAA</sequence>
<proteinExistence type="inferred from homology"/>
<dbReference type="InterPro" id="IPR004101">
    <property type="entry name" value="Mur_ligase_C"/>
</dbReference>
<dbReference type="GO" id="GO:0005524">
    <property type="term" value="F:ATP binding"/>
    <property type="evidence" value="ECO:0007669"/>
    <property type="project" value="UniProtKB-UniRule"/>
</dbReference>
<dbReference type="GO" id="GO:0071555">
    <property type="term" value="P:cell wall organization"/>
    <property type="evidence" value="ECO:0007669"/>
    <property type="project" value="UniProtKB-KW"/>
</dbReference>
<comment type="catalytic activity">
    <reaction evidence="10 11">
        <text>D-alanyl-D-alanine + UDP-N-acetyl-alpha-D-muramoyl-L-alanyl-gamma-D-glutamyl-meso-2,6-diaminopimelate + ATP = UDP-N-acetyl-alpha-D-muramoyl-L-alanyl-gamma-D-glutamyl-meso-2,6-diaminopimeloyl-D-alanyl-D-alanine + ADP + phosphate + H(+)</text>
        <dbReference type="Rhea" id="RHEA:28374"/>
        <dbReference type="ChEBI" id="CHEBI:15378"/>
        <dbReference type="ChEBI" id="CHEBI:30616"/>
        <dbReference type="ChEBI" id="CHEBI:43474"/>
        <dbReference type="ChEBI" id="CHEBI:57822"/>
        <dbReference type="ChEBI" id="CHEBI:61386"/>
        <dbReference type="ChEBI" id="CHEBI:83905"/>
        <dbReference type="ChEBI" id="CHEBI:456216"/>
        <dbReference type="EC" id="6.3.2.10"/>
    </reaction>
</comment>
<comment type="pathway">
    <text evidence="10 11">Cell wall biogenesis; peptidoglycan biosynthesis.</text>
</comment>
<evidence type="ECO:0000313" key="15">
    <source>
        <dbReference type="EMBL" id="GGG00457.1"/>
    </source>
</evidence>
<dbReference type="GO" id="GO:0008360">
    <property type="term" value="P:regulation of cell shape"/>
    <property type="evidence" value="ECO:0007669"/>
    <property type="project" value="UniProtKB-KW"/>
</dbReference>